<sequence length="217" mass="23387">MTRVVLADDAVLLRTGLRRVLEAEGFEVAAEAGDAEALLRAVDAYTPELAIVDIRMPPTWTTEGVRAAAAVRRRHPRVGVLLLSQHIERREALAVLEHRGAGGVGYLLKDRVCDIDAFVAQVRRVAAGGTAIDPLVVAQVLRRPAAASGIAVLSAREREILARMAEGRSNAGVAAELHLAERTVETHVRSIFTKLGLHEEPDTNRRVLAVLTHLSAA</sequence>
<dbReference type="InterPro" id="IPR001789">
    <property type="entry name" value="Sig_transdc_resp-reg_receiver"/>
</dbReference>
<dbReference type="Proteomes" id="UP001500655">
    <property type="component" value="Unassembled WGS sequence"/>
</dbReference>
<keyword evidence="1 5" id="KW-0597">Phosphoprotein</keyword>
<keyword evidence="9" id="KW-1185">Reference proteome</keyword>
<dbReference type="RefSeq" id="WP_344081782.1">
    <property type="nucleotide sequence ID" value="NZ_BAAALS010000013.1"/>
</dbReference>
<proteinExistence type="predicted"/>
<dbReference type="InterPro" id="IPR000792">
    <property type="entry name" value="Tscrpt_reg_LuxR_C"/>
</dbReference>
<keyword evidence="4" id="KW-0804">Transcription</keyword>
<evidence type="ECO:0000313" key="8">
    <source>
        <dbReference type="EMBL" id="GAA1756533.1"/>
    </source>
</evidence>
<evidence type="ECO:0000256" key="5">
    <source>
        <dbReference type="PROSITE-ProRule" id="PRU00169"/>
    </source>
</evidence>
<dbReference type="SUPFAM" id="SSF46894">
    <property type="entry name" value="C-terminal effector domain of the bipartite response regulators"/>
    <property type="match status" value="1"/>
</dbReference>
<dbReference type="PANTHER" id="PTHR43214">
    <property type="entry name" value="TWO-COMPONENT RESPONSE REGULATOR"/>
    <property type="match status" value="1"/>
</dbReference>
<dbReference type="SMART" id="SM00421">
    <property type="entry name" value="HTH_LUXR"/>
    <property type="match status" value="1"/>
</dbReference>
<dbReference type="CDD" id="cd06170">
    <property type="entry name" value="LuxR_C_like"/>
    <property type="match status" value="1"/>
</dbReference>
<evidence type="ECO:0000256" key="4">
    <source>
        <dbReference type="ARBA" id="ARBA00023163"/>
    </source>
</evidence>
<dbReference type="EMBL" id="BAAALS010000013">
    <property type="protein sequence ID" value="GAA1756533.1"/>
    <property type="molecule type" value="Genomic_DNA"/>
</dbReference>
<evidence type="ECO:0000256" key="2">
    <source>
        <dbReference type="ARBA" id="ARBA00023015"/>
    </source>
</evidence>
<dbReference type="InterPro" id="IPR058245">
    <property type="entry name" value="NreC/VraR/RcsB-like_REC"/>
</dbReference>
<dbReference type="SUPFAM" id="SSF52172">
    <property type="entry name" value="CheY-like"/>
    <property type="match status" value="1"/>
</dbReference>
<dbReference type="PROSITE" id="PS50110">
    <property type="entry name" value="RESPONSE_REGULATORY"/>
    <property type="match status" value="1"/>
</dbReference>
<feature type="domain" description="Response regulatory" evidence="7">
    <location>
        <begin position="3"/>
        <end position="124"/>
    </location>
</feature>
<dbReference type="InterPro" id="IPR016032">
    <property type="entry name" value="Sig_transdc_resp-reg_C-effctor"/>
</dbReference>
<dbReference type="InterPro" id="IPR011006">
    <property type="entry name" value="CheY-like_superfamily"/>
</dbReference>
<evidence type="ECO:0000313" key="9">
    <source>
        <dbReference type="Proteomes" id="UP001500655"/>
    </source>
</evidence>
<dbReference type="Pfam" id="PF00072">
    <property type="entry name" value="Response_reg"/>
    <property type="match status" value="1"/>
</dbReference>
<dbReference type="CDD" id="cd17535">
    <property type="entry name" value="REC_NarL-like"/>
    <property type="match status" value="1"/>
</dbReference>
<dbReference type="InterPro" id="IPR039420">
    <property type="entry name" value="WalR-like"/>
</dbReference>
<evidence type="ECO:0000259" key="7">
    <source>
        <dbReference type="PROSITE" id="PS50110"/>
    </source>
</evidence>
<comment type="caution">
    <text evidence="8">The sequence shown here is derived from an EMBL/GenBank/DDBJ whole genome shotgun (WGS) entry which is preliminary data.</text>
</comment>
<evidence type="ECO:0000259" key="6">
    <source>
        <dbReference type="PROSITE" id="PS50043"/>
    </source>
</evidence>
<keyword evidence="3" id="KW-0238">DNA-binding</keyword>
<dbReference type="PANTHER" id="PTHR43214:SF24">
    <property type="entry name" value="TRANSCRIPTIONAL REGULATORY PROTEIN NARL-RELATED"/>
    <property type="match status" value="1"/>
</dbReference>
<feature type="domain" description="HTH luxR-type" evidence="6">
    <location>
        <begin position="146"/>
        <end position="216"/>
    </location>
</feature>
<evidence type="ECO:0000256" key="3">
    <source>
        <dbReference type="ARBA" id="ARBA00023125"/>
    </source>
</evidence>
<feature type="modified residue" description="4-aspartylphosphate" evidence="5">
    <location>
        <position position="53"/>
    </location>
</feature>
<evidence type="ECO:0000256" key="1">
    <source>
        <dbReference type="ARBA" id="ARBA00022553"/>
    </source>
</evidence>
<dbReference type="Gene3D" id="3.40.50.2300">
    <property type="match status" value="1"/>
</dbReference>
<dbReference type="PROSITE" id="PS00622">
    <property type="entry name" value="HTH_LUXR_1"/>
    <property type="match status" value="1"/>
</dbReference>
<accession>A0ABP4WP43</accession>
<gene>
    <name evidence="8" type="ORF">GCM10009681_29610</name>
</gene>
<dbReference type="PRINTS" id="PR00038">
    <property type="entry name" value="HTHLUXR"/>
</dbReference>
<organism evidence="8 9">
    <name type="scientific">Luedemannella helvata</name>
    <dbReference type="NCBI Taxonomy" id="349315"/>
    <lineage>
        <taxon>Bacteria</taxon>
        <taxon>Bacillati</taxon>
        <taxon>Actinomycetota</taxon>
        <taxon>Actinomycetes</taxon>
        <taxon>Micromonosporales</taxon>
        <taxon>Micromonosporaceae</taxon>
        <taxon>Luedemannella</taxon>
    </lineage>
</organism>
<dbReference type="SMART" id="SM00448">
    <property type="entry name" value="REC"/>
    <property type="match status" value="1"/>
</dbReference>
<protein>
    <submittedName>
        <fullName evidence="8">Response regulator transcription factor</fullName>
    </submittedName>
</protein>
<reference evidence="9" key="1">
    <citation type="journal article" date="2019" name="Int. J. Syst. Evol. Microbiol.">
        <title>The Global Catalogue of Microorganisms (GCM) 10K type strain sequencing project: providing services to taxonomists for standard genome sequencing and annotation.</title>
        <authorList>
            <consortium name="The Broad Institute Genomics Platform"/>
            <consortium name="The Broad Institute Genome Sequencing Center for Infectious Disease"/>
            <person name="Wu L."/>
            <person name="Ma J."/>
        </authorList>
    </citation>
    <scope>NUCLEOTIDE SEQUENCE [LARGE SCALE GENOMIC DNA]</scope>
    <source>
        <strain evidence="9">JCM 13249</strain>
    </source>
</reference>
<name>A0ABP4WP43_9ACTN</name>
<dbReference type="PROSITE" id="PS50043">
    <property type="entry name" value="HTH_LUXR_2"/>
    <property type="match status" value="1"/>
</dbReference>
<dbReference type="Pfam" id="PF00196">
    <property type="entry name" value="GerE"/>
    <property type="match status" value="1"/>
</dbReference>
<keyword evidence="2" id="KW-0805">Transcription regulation</keyword>